<evidence type="ECO:0000313" key="3">
    <source>
        <dbReference type="EMBL" id="EFN81189.1"/>
    </source>
</evidence>
<gene>
    <name evidence="3" type="ORF">EAI_13121</name>
</gene>
<dbReference type="GO" id="GO:0044547">
    <property type="term" value="F:DNA topoisomerase binding"/>
    <property type="evidence" value="ECO:0007669"/>
    <property type="project" value="TreeGrafter"/>
</dbReference>
<evidence type="ECO:0000259" key="2">
    <source>
        <dbReference type="Pfam" id="PF17906"/>
    </source>
</evidence>
<dbReference type="GO" id="GO:0005634">
    <property type="term" value="C:nucleus"/>
    <property type="evidence" value="ECO:0007669"/>
    <property type="project" value="TreeGrafter"/>
</dbReference>
<dbReference type="Proteomes" id="UP000008237">
    <property type="component" value="Unassembled WGS sequence"/>
</dbReference>
<dbReference type="GO" id="GO:0003697">
    <property type="term" value="F:single-stranded DNA binding"/>
    <property type="evidence" value="ECO:0007669"/>
    <property type="project" value="TreeGrafter"/>
</dbReference>
<dbReference type="GO" id="GO:0032259">
    <property type="term" value="P:methylation"/>
    <property type="evidence" value="ECO:0007669"/>
    <property type="project" value="UniProtKB-KW"/>
</dbReference>
<dbReference type="GO" id="GO:0044774">
    <property type="term" value="P:mitotic DNA integrity checkpoint signaling"/>
    <property type="evidence" value="ECO:0007669"/>
    <property type="project" value="TreeGrafter"/>
</dbReference>
<feature type="non-terminal residue" evidence="3">
    <location>
        <position position="1"/>
    </location>
</feature>
<sequence>IRAILLHEFKLGRKAIETTRNIKFIFGEKSISEHTAQHQFQKFRDGNESLENEEEREHPLATDNNDLKTIAEADTRKTTRKTGKIVSRWEKCVQAN</sequence>
<dbReference type="InterPro" id="IPR052709">
    <property type="entry name" value="Transposase-MT_Hybrid"/>
</dbReference>
<dbReference type="GO" id="GO:0006303">
    <property type="term" value="P:double-strand break repair via nonhomologous end joining"/>
    <property type="evidence" value="ECO:0007669"/>
    <property type="project" value="TreeGrafter"/>
</dbReference>
<dbReference type="InterPro" id="IPR041426">
    <property type="entry name" value="Mos1_HTH"/>
</dbReference>
<dbReference type="GO" id="GO:0000729">
    <property type="term" value="P:DNA double-strand break processing"/>
    <property type="evidence" value="ECO:0007669"/>
    <property type="project" value="TreeGrafter"/>
</dbReference>
<feature type="region of interest" description="Disordered" evidence="1">
    <location>
        <begin position="44"/>
        <end position="63"/>
    </location>
</feature>
<keyword evidence="3" id="KW-0489">Methyltransferase</keyword>
<feature type="non-terminal residue" evidence="3">
    <location>
        <position position="96"/>
    </location>
</feature>
<dbReference type="GO" id="GO:0042800">
    <property type="term" value="F:histone H3K4 methyltransferase activity"/>
    <property type="evidence" value="ECO:0007669"/>
    <property type="project" value="TreeGrafter"/>
</dbReference>
<feature type="domain" description="Mos1 transposase HTH" evidence="2">
    <location>
        <begin position="1"/>
        <end position="47"/>
    </location>
</feature>
<dbReference type="InParanoid" id="E2BT01"/>
<dbReference type="GO" id="GO:0000793">
    <property type="term" value="C:condensed chromosome"/>
    <property type="evidence" value="ECO:0007669"/>
    <property type="project" value="TreeGrafter"/>
</dbReference>
<dbReference type="GO" id="GO:0035861">
    <property type="term" value="C:site of double-strand break"/>
    <property type="evidence" value="ECO:0007669"/>
    <property type="project" value="TreeGrafter"/>
</dbReference>
<organism evidence="4">
    <name type="scientific">Harpegnathos saltator</name>
    <name type="common">Jerdon's jumping ant</name>
    <dbReference type="NCBI Taxonomy" id="610380"/>
    <lineage>
        <taxon>Eukaryota</taxon>
        <taxon>Metazoa</taxon>
        <taxon>Ecdysozoa</taxon>
        <taxon>Arthropoda</taxon>
        <taxon>Hexapoda</taxon>
        <taxon>Insecta</taxon>
        <taxon>Pterygota</taxon>
        <taxon>Neoptera</taxon>
        <taxon>Endopterygota</taxon>
        <taxon>Hymenoptera</taxon>
        <taxon>Apocrita</taxon>
        <taxon>Aculeata</taxon>
        <taxon>Formicoidea</taxon>
        <taxon>Formicidae</taxon>
        <taxon>Ponerinae</taxon>
        <taxon>Ponerini</taxon>
        <taxon>Harpegnathos</taxon>
    </lineage>
</organism>
<name>E2BT01_HARSA</name>
<evidence type="ECO:0000256" key="1">
    <source>
        <dbReference type="SAM" id="MobiDB-lite"/>
    </source>
</evidence>
<reference evidence="3 4" key="1">
    <citation type="journal article" date="2010" name="Science">
        <title>Genomic comparison of the ants Camponotus floridanus and Harpegnathos saltator.</title>
        <authorList>
            <person name="Bonasio R."/>
            <person name="Zhang G."/>
            <person name="Ye C."/>
            <person name="Mutti N.S."/>
            <person name="Fang X."/>
            <person name="Qin N."/>
            <person name="Donahue G."/>
            <person name="Yang P."/>
            <person name="Li Q."/>
            <person name="Li C."/>
            <person name="Zhang P."/>
            <person name="Huang Z."/>
            <person name="Berger S.L."/>
            <person name="Reinberg D."/>
            <person name="Wang J."/>
            <person name="Liebig J."/>
        </authorList>
    </citation>
    <scope>NUCLEOTIDE SEQUENCE [LARGE SCALE GENOMIC DNA]</scope>
    <source>
        <strain evidence="3 4">R22 G/1</strain>
    </source>
</reference>
<dbReference type="Pfam" id="PF17906">
    <property type="entry name" value="HTH_48"/>
    <property type="match status" value="1"/>
</dbReference>
<dbReference type="GO" id="GO:0015074">
    <property type="term" value="P:DNA integration"/>
    <property type="evidence" value="ECO:0007669"/>
    <property type="project" value="TreeGrafter"/>
</dbReference>
<dbReference type="GO" id="GO:0003690">
    <property type="term" value="F:double-stranded DNA binding"/>
    <property type="evidence" value="ECO:0007669"/>
    <property type="project" value="TreeGrafter"/>
</dbReference>
<evidence type="ECO:0000313" key="4">
    <source>
        <dbReference type="Proteomes" id="UP000008237"/>
    </source>
</evidence>
<dbReference type="AlphaFoldDB" id="E2BT01"/>
<keyword evidence="3" id="KW-0808">Transferase</keyword>
<keyword evidence="4" id="KW-1185">Reference proteome</keyword>
<dbReference type="GO" id="GO:0000014">
    <property type="term" value="F:single-stranded DNA endodeoxyribonuclease activity"/>
    <property type="evidence" value="ECO:0007669"/>
    <property type="project" value="TreeGrafter"/>
</dbReference>
<dbReference type="PANTHER" id="PTHR46060:SF2">
    <property type="entry name" value="HISTONE-LYSINE N-METHYLTRANSFERASE SETMAR"/>
    <property type="match status" value="1"/>
</dbReference>
<dbReference type="GO" id="GO:0046975">
    <property type="term" value="F:histone H3K36 methyltransferase activity"/>
    <property type="evidence" value="ECO:0007669"/>
    <property type="project" value="TreeGrafter"/>
</dbReference>
<proteinExistence type="predicted"/>
<dbReference type="EMBL" id="GL450313">
    <property type="protein sequence ID" value="EFN81189.1"/>
    <property type="molecule type" value="Genomic_DNA"/>
</dbReference>
<dbReference type="GO" id="GO:0031297">
    <property type="term" value="P:replication fork processing"/>
    <property type="evidence" value="ECO:0007669"/>
    <property type="project" value="TreeGrafter"/>
</dbReference>
<dbReference type="PANTHER" id="PTHR46060">
    <property type="entry name" value="MARINER MOS1 TRANSPOSASE-LIKE PROTEIN"/>
    <property type="match status" value="1"/>
</dbReference>
<dbReference type="Gene3D" id="1.10.10.1450">
    <property type="match status" value="1"/>
</dbReference>
<accession>E2BT01</accession>
<dbReference type="OMA" id="RRIYFYE"/>
<protein>
    <submittedName>
        <fullName evidence="3">Histone-lysine N-methyltransferase SETMAR</fullName>
    </submittedName>
</protein>